<evidence type="ECO:0000256" key="1">
    <source>
        <dbReference type="ARBA" id="ARBA00022553"/>
    </source>
</evidence>
<dbReference type="Proteomes" id="UP000006048">
    <property type="component" value="Chromosome"/>
</dbReference>
<dbReference type="InterPro" id="IPR051813">
    <property type="entry name" value="HepT_RNase_toxin"/>
</dbReference>
<organism evidence="6 7">
    <name type="scientific">Turneriella parva (strain ATCC BAA-1111 / DSM 21527 / NCTC 11395 / H)</name>
    <name type="common">Leptospira parva</name>
    <dbReference type="NCBI Taxonomy" id="869212"/>
    <lineage>
        <taxon>Bacteria</taxon>
        <taxon>Pseudomonadati</taxon>
        <taxon>Spirochaetota</taxon>
        <taxon>Spirochaetia</taxon>
        <taxon>Leptospirales</taxon>
        <taxon>Leptospiraceae</taxon>
        <taxon>Turneriella</taxon>
    </lineage>
</organism>
<keyword evidence="3" id="KW-0540">Nuclease</keyword>
<dbReference type="OrthoDB" id="9810538at2"/>
<keyword evidence="2" id="KW-1277">Toxin-antitoxin system</keyword>
<evidence type="ECO:0000313" key="6">
    <source>
        <dbReference type="EMBL" id="AFM12403.1"/>
    </source>
</evidence>
<gene>
    <name evidence="6" type="ordered locus">Turpa_1756</name>
</gene>
<dbReference type="STRING" id="869212.Turpa_1756"/>
<dbReference type="Pfam" id="PF01934">
    <property type="entry name" value="HepT-like"/>
    <property type="match status" value="1"/>
</dbReference>
<evidence type="ECO:0000256" key="3">
    <source>
        <dbReference type="ARBA" id="ARBA00022722"/>
    </source>
</evidence>
<dbReference type="HOGENOM" id="CLU_142825_3_3_12"/>
<dbReference type="GO" id="GO:0016787">
    <property type="term" value="F:hydrolase activity"/>
    <property type="evidence" value="ECO:0007669"/>
    <property type="project" value="UniProtKB-KW"/>
</dbReference>
<keyword evidence="1" id="KW-0597">Phosphoprotein</keyword>
<evidence type="ECO:0008006" key="8">
    <source>
        <dbReference type="Google" id="ProtNLM"/>
    </source>
</evidence>
<evidence type="ECO:0000256" key="4">
    <source>
        <dbReference type="ARBA" id="ARBA00022741"/>
    </source>
</evidence>
<evidence type="ECO:0000313" key="7">
    <source>
        <dbReference type="Proteomes" id="UP000006048"/>
    </source>
</evidence>
<dbReference type="AlphaFoldDB" id="I4B546"/>
<protein>
    <recommendedName>
        <fullName evidence="8">DUF86 domain-containing protein</fullName>
    </recommendedName>
</protein>
<dbReference type="EMBL" id="CP002959">
    <property type="protein sequence ID" value="AFM12403.1"/>
    <property type="molecule type" value="Genomic_DNA"/>
</dbReference>
<dbReference type="InterPro" id="IPR008201">
    <property type="entry name" value="HepT-like"/>
</dbReference>
<keyword evidence="7" id="KW-1185">Reference proteome</keyword>
<dbReference type="PANTHER" id="PTHR34139:SF1">
    <property type="entry name" value="RNASE MJ1380-RELATED"/>
    <property type="match status" value="1"/>
</dbReference>
<proteinExistence type="predicted"/>
<name>I4B546_TURPD</name>
<keyword evidence="4" id="KW-0547">Nucleotide-binding</keyword>
<accession>I4B546</accession>
<dbReference type="GO" id="GO:0110001">
    <property type="term" value="C:toxin-antitoxin complex"/>
    <property type="evidence" value="ECO:0007669"/>
    <property type="project" value="InterPro"/>
</dbReference>
<evidence type="ECO:0000256" key="2">
    <source>
        <dbReference type="ARBA" id="ARBA00022649"/>
    </source>
</evidence>
<sequence length="118" mass="13482">MKSDFEYLGYILGEIDFLEKELKAITESAFLTSEIHKRATARSLEIIGEAVKTISPGLKSKYPEIPWRLIAGTRDKLIHGYFIVDYKIVWDAATNKLPALKPQLKEIRLKEKDIFQAG</sequence>
<dbReference type="PANTHER" id="PTHR34139">
    <property type="entry name" value="UPF0331 PROTEIN MJ0127"/>
    <property type="match status" value="1"/>
</dbReference>
<evidence type="ECO:0000256" key="5">
    <source>
        <dbReference type="ARBA" id="ARBA00022801"/>
    </source>
</evidence>
<reference evidence="6 7" key="1">
    <citation type="submission" date="2012-06" db="EMBL/GenBank/DDBJ databases">
        <title>The complete chromosome of genome of Turneriella parva DSM 21527.</title>
        <authorList>
            <consortium name="US DOE Joint Genome Institute (JGI-PGF)"/>
            <person name="Lucas S."/>
            <person name="Han J."/>
            <person name="Lapidus A."/>
            <person name="Bruce D."/>
            <person name="Goodwin L."/>
            <person name="Pitluck S."/>
            <person name="Peters L."/>
            <person name="Kyrpides N."/>
            <person name="Mavromatis K."/>
            <person name="Ivanova N."/>
            <person name="Mikhailova N."/>
            <person name="Chertkov O."/>
            <person name="Detter J.C."/>
            <person name="Tapia R."/>
            <person name="Han C."/>
            <person name="Land M."/>
            <person name="Hauser L."/>
            <person name="Markowitz V."/>
            <person name="Cheng J.-F."/>
            <person name="Hugenholtz P."/>
            <person name="Woyke T."/>
            <person name="Wu D."/>
            <person name="Gronow S."/>
            <person name="Wellnitz S."/>
            <person name="Brambilla E."/>
            <person name="Klenk H.-P."/>
            <person name="Eisen J.A."/>
        </authorList>
    </citation>
    <scope>NUCLEOTIDE SEQUENCE [LARGE SCALE GENOMIC DNA]</scope>
    <source>
        <strain evidence="7">ATCC BAA-1111 / DSM 21527 / NCTC 11395 / H</strain>
    </source>
</reference>
<dbReference type="RefSeq" id="WP_014802912.1">
    <property type="nucleotide sequence ID" value="NC_018020.1"/>
</dbReference>
<dbReference type="KEGG" id="tpx:Turpa_1756"/>
<dbReference type="GO" id="GO:0000166">
    <property type="term" value="F:nucleotide binding"/>
    <property type="evidence" value="ECO:0007669"/>
    <property type="project" value="UniProtKB-KW"/>
</dbReference>
<keyword evidence="5" id="KW-0378">Hydrolase</keyword>
<dbReference type="GO" id="GO:0004540">
    <property type="term" value="F:RNA nuclease activity"/>
    <property type="evidence" value="ECO:0007669"/>
    <property type="project" value="InterPro"/>
</dbReference>